<keyword evidence="5" id="KW-1185">Reference proteome</keyword>
<organism evidence="4 5">
    <name type="scientific">Dorea acetigenes</name>
    <dbReference type="NCBI Taxonomy" id="2981787"/>
    <lineage>
        <taxon>Bacteria</taxon>
        <taxon>Bacillati</taxon>
        <taxon>Bacillota</taxon>
        <taxon>Clostridia</taxon>
        <taxon>Lachnospirales</taxon>
        <taxon>Lachnospiraceae</taxon>
        <taxon>Dorea</taxon>
    </lineage>
</organism>
<dbReference type="PANTHER" id="PTHR43479">
    <property type="entry name" value="ACREF/ENVCD OPERON REPRESSOR-RELATED"/>
    <property type="match status" value="1"/>
</dbReference>
<dbReference type="PROSITE" id="PS50977">
    <property type="entry name" value="HTH_TETR_2"/>
    <property type="match status" value="1"/>
</dbReference>
<dbReference type="RefSeq" id="WP_158369863.1">
    <property type="nucleotide sequence ID" value="NZ_JAOQJU010000008.1"/>
</dbReference>
<dbReference type="Pfam" id="PF00440">
    <property type="entry name" value="TetR_N"/>
    <property type="match status" value="1"/>
</dbReference>
<keyword evidence="1 2" id="KW-0238">DNA-binding</keyword>
<dbReference type="InterPro" id="IPR001647">
    <property type="entry name" value="HTH_TetR"/>
</dbReference>
<dbReference type="SUPFAM" id="SSF46689">
    <property type="entry name" value="Homeodomain-like"/>
    <property type="match status" value="1"/>
</dbReference>
<dbReference type="InterPro" id="IPR050624">
    <property type="entry name" value="HTH-type_Tx_Regulator"/>
</dbReference>
<evidence type="ECO:0000313" key="4">
    <source>
        <dbReference type="EMBL" id="MCU6686658.1"/>
    </source>
</evidence>
<dbReference type="EMBL" id="JAOQJU010000008">
    <property type="protein sequence ID" value="MCU6686658.1"/>
    <property type="molecule type" value="Genomic_DNA"/>
</dbReference>
<proteinExistence type="predicted"/>
<evidence type="ECO:0000256" key="2">
    <source>
        <dbReference type="PROSITE-ProRule" id="PRU00335"/>
    </source>
</evidence>
<name>A0ABT2RML5_9FIRM</name>
<accession>A0ABT2RML5</accession>
<comment type="caution">
    <text evidence="4">The sequence shown here is derived from an EMBL/GenBank/DDBJ whole genome shotgun (WGS) entry which is preliminary data.</text>
</comment>
<feature type="DNA-binding region" description="H-T-H motif" evidence="2">
    <location>
        <begin position="24"/>
        <end position="43"/>
    </location>
</feature>
<dbReference type="Gene3D" id="1.10.10.60">
    <property type="entry name" value="Homeodomain-like"/>
    <property type="match status" value="1"/>
</dbReference>
<dbReference type="Gene3D" id="1.10.357.10">
    <property type="entry name" value="Tetracycline Repressor, domain 2"/>
    <property type="match status" value="1"/>
</dbReference>
<protein>
    <submittedName>
        <fullName evidence="4">TetR/AcrR family transcriptional regulator</fullName>
    </submittedName>
</protein>
<dbReference type="Proteomes" id="UP001652431">
    <property type="component" value="Unassembled WGS sequence"/>
</dbReference>
<dbReference type="PANTHER" id="PTHR43479:SF11">
    <property type="entry name" value="ACREF_ENVCD OPERON REPRESSOR-RELATED"/>
    <property type="match status" value="1"/>
</dbReference>
<dbReference type="Pfam" id="PF14246">
    <property type="entry name" value="TetR_C_7"/>
    <property type="match status" value="1"/>
</dbReference>
<dbReference type="InterPro" id="IPR009057">
    <property type="entry name" value="Homeodomain-like_sf"/>
</dbReference>
<dbReference type="InterPro" id="IPR039536">
    <property type="entry name" value="TetR_C_Proteobacteria"/>
</dbReference>
<sequence length="195" mass="22415">MNRKEEIILVTLELAAENGLSNVSMAQIAEKMGIRKPSLYNHFKSKEEIIAAMYQYLREKSKEQLSLTDIDYGEFIKDKSMEEALTQSVSNYSSISTESKMFSFYKVIYSERAVNPTAAQIMAEETKRMILATKSLFYALQVHKKICIRDIDMAATSFAMTVHAIMDYQLDCACSGEPVSEDMIQDYIKWFCNQW</sequence>
<dbReference type="PRINTS" id="PR00455">
    <property type="entry name" value="HTHTETR"/>
</dbReference>
<evidence type="ECO:0000256" key="1">
    <source>
        <dbReference type="ARBA" id="ARBA00023125"/>
    </source>
</evidence>
<reference evidence="4 5" key="1">
    <citation type="journal article" date="2021" name="ISME Commun">
        <title>Automated analysis of genomic sequences facilitates high-throughput and comprehensive description of bacteria.</title>
        <authorList>
            <person name="Hitch T.C.A."/>
        </authorList>
    </citation>
    <scope>NUCLEOTIDE SEQUENCE [LARGE SCALE GENOMIC DNA]</scope>
    <source>
        <strain evidence="4 5">Sanger_03</strain>
    </source>
</reference>
<gene>
    <name evidence="4" type="ORF">OCV99_08880</name>
</gene>
<feature type="domain" description="HTH tetR-type" evidence="3">
    <location>
        <begin position="1"/>
        <end position="61"/>
    </location>
</feature>
<evidence type="ECO:0000259" key="3">
    <source>
        <dbReference type="PROSITE" id="PS50977"/>
    </source>
</evidence>
<evidence type="ECO:0000313" key="5">
    <source>
        <dbReference type="Proteomes" id="UP001652431"/>
    </source>
</evidence>